<evidence type="ECO:0000256" key="8">
    <source>
        <dbReference type="ARBA" id="ARBA00023002"/>
    </source>
</evidence>
<feature type="binding site" description="axial binding residue" evidence="12">
    <location>
        <position position="438"/>
    </location>
    <ligand>
        <name>heme</name>
        <dbReference type="ChEBI" id="CHEBI:30413"/>
    </ligand>
    <ligandPart>
        <name>Fe</name>
        <dbReference type="ChEBI" id="CHEBI:18248"/>
    </ligandPart>
</feature>
<evidence type="ECO:0000256" key="4">
    <source>
        <dbReference type="ARBA" id="ARBA00022617"/>
    </source>
</evidence>
<dbReference type="InterPro" id="IPR036396">
    <property type="entry name" value="Cyt_P450_sf"/>
</dbReference>
<keyword evidence="10" id="KW-0503">Monooxygenase</keyword>
<dbReference type="Pfam" id="PF00067">
    <property type="entry name" value="p450"/>
    <property type="match status" value="1"/>
</dbReference>
<accession>A0A2U3EEE4</accession>
<dbReference type="Gene3D" id="1.10.630.10">
    <property type="entry name" value="Cytochrome P450"/>
    <property type="match status" value="1"/>
</dbReference>
<dbReference type="GO" id="GO:0016705">
    <property type="term" value="F:oxidoreductase activity, acting on paired donors, with incorporation or reduction of molecular oxygen"/>
    <property type="evidence" value="ECO:0007669"/>
    <property type="project" value="InterPro"/>
</dbReference>
<keyword evidence="5" id="KW-0812">Transmembrane</keyword>
<comment type="caution">
    <text evidence="13">The sequence shown here is derived from an EMBL/GenBank/DDBJ whole genome shotgun (WGS) entry which is preliminary data.</text>
</comment>
<keyword evidence="6 12" id="KW-0479">Metal-binding</keyword>
<protein>
    <recommendedName>
        <fullName evidence="15">Cytochrome P450</fullName>
    </recommendedName>
</protein>
<organism evidence="13 14">
    <name type="scientific">Purpureocillium lilacinum</name>
    <name type="common">Paecilomyces lilacinus</name>
    <dbReference type="NCBI Taxonomy" id="33203"/>
    <lineage>
        <taxon>Eukaryota</taxon>
        <taxon>Fungi</taxon>
        <taxon>Dikarya</taxon>
        <taxon>Ascomycota</taxon>
        <taxon>Pezizomycotina</taxon>
        <taxon>Sordariomycetes</taxon>
        <taxon>Hypocreomycetidae</taxon>
        <taxon>Hypocreales</taxon>
        <taxon>Ophiocordycipitaceae</taxon>
        <taxon>Purpureocillium</taxon>
    </lineage>
</organism>
<dbReference type="InterPro" id="IPR001128">
    <property type="entry name" value="Cyt_P450"/>
</dbReference>
<dbReference type="GO" id="GO:0005506">
    <property type="term" value="F:iron ion binding"/>
    <property type="evidence" value="ECO:0007669"/>
    <property type="project" value="InterPro"/>
</dbReference>
<dbReference type="GO" id="GO:0004497">
    <property type="term" value="F:monooxygenase activity"/>
    <property type="evidence" value="ECO:0007669"/>
    <property type="project" value="UniProtKB-KW"/>
</dbReference>
<dbReference type="CDD" id="cd11041">
    <property type="entry name" value="CYP503A1-like"/>
    <property type="match status" value="1"/>
</dbReference>
<dbReference type="PRINTS" id="PR00465">
    <property type="entry name" value="EP450IV"/>
</dbReference>
<evidence type="ECO:0000256" key="3">
    <source>
        <dbReference type="ARBA" id="ARBA00010617"/>
    </source>
</evidence>
<evidence type="ECO:0000256" key="5">
    <source>
        <dbReference type="ARBA" id="ARBA00022692"/>
    </source>
</evidence>
<sequence>MSLVDVKSVISDEKVQLVLFLLVVLVHLYNEIGPCQSLLHPLCDGFASFLSSLTTIVRDYQSGKYYKPWKPANPIVIVSAKQQIAELSEAPNLSQRAVYADMFGFKHTMNKLQHNTSDHKVVRTRLYGRLLQVNGPGHLNALYPHLVARLDSSLSRELAEARVLQDGVSLPVAQTVRRLASRLMSLMFFGESLSSNEAFSKALLRYPQDMVKCMGAFQITPAFMSPVVHALLTKRGEAMNLIQGRLFECMGPGRSTWDEPDQTKYLTIMHNMTELTESSDYWNPELLSQSLLGIWFAAAHQPWMNLHFIMIELCTRPQWQEALRQEIQQHSPLDYKTLEGLPLLDSFIKETVRLKPLDTLAIRRKALGPHSFAHGSLSVPSGATVCVSAYDLMHDTKTYAEPNSFDPTRFLPKDGKSQRKFTEVSETFPVWGYGSLACPGRLHASLAMKMVMATLISRYDMRLEDPNARTRWSWETFTMPYETTRIVFKER</sequence>
<evidence type="ECO:0000256" key="1">
    <source>
        <dbReference type="ARBA" id="ARBA00001971"/>
    </source>
</evidence>
<keyword evidence="4 12" id="KW-0349">Heme</keyword>
<proteinExistence type="inferred from homology"/>
<dbReference type="InterPro" id="IPR002403">
    <property type="entry name" value="Cyt_P450_E_grp-IV"/>
</dbReference>
<gene>
    <name evidence="13" type="ORF">PCL_09867</name>
</gene>
<evidence type="ECO:0000313" key="14">
    <source>
        <dbReference type="Proteomes" id="UP000245956"/>
    </source>
</evidence>
<dbReference type="GO" id="GO:0020037">
    <property type="term" value="F:heme binding"/>
    <property type="evidence" value="ECO:0007669"/>
    <property type="project" value="InterPro"/>
</dbReference>
<keyword evidence="11" id="KW-0472">Membrane</keyword>
<keyword evidence="7" id="KW-1133">Transmembrane helix</keyword>
<evidence type="ECO:0000256" key="11">
    <source>
        <dbReference type="ARBA" id="ARBA00023136"/>
    </source>
</evidence>
<dbReference type="GO" id="GO:0016020">
    <property type="term" value="C:membrane"/>
    <property type="evidence" value="ECO:0007669"/>
    <property type="project" value="UniProtKB-SubCell"/>
</dbReference>
<evidence type="ECO:0000313" key="13">
    <source>
        <dbReference type="EMBL" id="PWI72852.1"/>
    </source>
</evidence>
<dbReference type="AlphaFoldDB" id="A0A2U3EEE4"/>
<dbReference type="Proteomes" id="UP000245956">
    <property type="component" value="Unassembled WGS sequence"/>
</dbReference>
<comment type="subcellular location">
    <subcellularLocation>
        <location evidence="2">Membrane</location>
    </subcellularLocation>
</comment>
<dbReference type="EMBL" id="LCWV01000005">
    <property type="protein sequence ID" value="PWI72852.1"/>
    <property type="molecule type" value="Genomic_DNA"/>
</dbReference>
<name>A0A2U3EEE4_PURLI</name>
<keyword evidence="8" id="KW-0560">Oxidoreductase</keyword>
<evidence type="ECO:0000256" key="12">
    <source>
        <dbReference type="PIRSR" id="PIRSR602403-1"/>
    </source>
</evidence>
<evidence type="ECO:0000256" key="10">
    <source>
        <dbReference type="ARBA" id="ARBA00023033"/>
    </source>
</evidence>
<evidence type="ECO:0000256" key="2">
    <source>
        <dbReference type="ARBA" id="ARBA00004370"/>
    </source>
</evidence>
<evidence type="ECO:0000256" key="7">
    <source>
        <dbReference type="ARBA" id="ARBA00022989"/>
    </source>
</evidence>
<evidence type="ECO:0008006" key="15">
    <source>
        <dbReference type="Google" id="ProtNLM"/>
    </source>
</evidence>
<keyword evidence="9 12" id="KW-0408">Iron</keyword>
<comment type="cofactor">
    <cofactor evidence="1 12">
        <name>heme</name>
        <dbReference type="ChEBI" id="CHEBI:30413"/>
    </cofactor>
</comment>
<dbReference type="PANTHER" id="PTHR46206">
    <property type="entry name" value="CYTOCHROME P450"/>
    <property type="match status" value="1"/>
</dbReference>
<dbReference type="PANTHER" id="PTHR46206:SF5">
    <property type="entry name" value="P450, PUTATIVE (EUROFUNG)-RELATED"/>
    <property type="match status" value="1"/>
</dbReference>
<reference evidence="13 14" key="1">
    <citation type="journal article" date="2016" name="Front. Microbiol.">
        <title>Genome and transcriptome sequences reveal the specific parasitism of the nematophagous Purpureocillium lilacinum 36-1.</title>
        <authorList>
            <person name="Xie J."/>
            <person name="Li S."/>
            <person name="Mo C."/>
            <person name="Xiao X."/>
            <person name="Peng D."/>
            <person name="Wang G."/>
            <person name="Xiao Y."/>
        </authorList>
    </citation>
    <scope>NUCLEOTIDE SEQUENCE [LARGE SCALE GENOMIC DNA]</scope>
    <source>
        <strain evidence="13 14">36-1</strain>
    </source>
</reference>
<comment type="similarity">
    <text evidence="3">Belongs to the cytochrome P450 family.</text>
</comment>
<evidence type="ECO:0000256" key="9">
    <source>
        <dbReference type="ARBA" id="ARBA00023004"/>
    </source>
</evidence>
<dbReference type="SUPFAM" id="SSF48264">
    <property type="entry name" value="Cytochrome P450"/>
    <property type="match status" value="1"/>
</dbReference>
<evidence type="ECO:0000256" key="6">
    <source>
        <dbReference type="ARBA" id="ARBA00022723"/>
    </source>
</evidence>